<feature type="chain" id="PRO_5002169383" evidence="3">
    <location>
        <begin position="19"/>
        <end position="396"/>
    </location>
</feature>
<feature type="transmembrane region" description="Helical" evidence="2">
    <location>
        <begin position="372"/>
        <end position="394"/>
    </location>
</feature>
<reference evidence="5 6" key="1">
    <citation type="journal article" date="2014" name="PLoS Genet.">
        <title>Analysis of the Phlebiopsis gigantea genome, transcriptome and secretome provides insight into its pioneer colonization strategies of wood.</title>
        <authorList>
            <person name="Hori C."/>
            <person name="Ishida T."/>
            <person name="Igarashi K."/>
            <person name="Samejima M."/>
            <person name="Suzuki H."/>
            <person name="Master E."/>
            <person name="Ferreira P."/>
            <person name="Ruiz-Duenas F.J."/>
            <person name="Held B."/>
            <person name="Canessa P."/>
            <person name="Larrondo L.F."/>
            <person name="Schmoll M."/>
            <person name="Druzhinina I.S."/>
            <person name="Kubicek C.P."/>
            <person name="Gaskell J.A."/>
            <person name="Kersten P."/>
            <person name="St John F."/>
            <person name="Glasner J."/>
            <person name="Sabat G."/>
            <person name="Splinter BonDurant S."/>
            <person name="Syed K."/>
            <person name="Yadav J."/>
            <person name="Mgbeahuruike A.C."/>
            <person name="Kovalchuk A."/>
            <person name="Asiegbu F.O."/>
            <person name="Lackner G."/>
            <person name="Hoffmeister D."/>
            <person name="Rencoret J."/>
            <person name="Gutierrez A."/>
            <person name="Sun H."/>
            <person name="Lindquist E."/>
            <person name="Barry K."/>
            <person name="Riley R."/>
            <person name="Grigoriev I.V."/>
            <person name="Henrissat B."/>
            <person name="Kues U."/>
            <person name="Berka R.M."/>
            <person name="Martinez A.T."/>
            <person name="Covert S.F."/>
            <person name="Blanchette R.A."/>
            <person name="Cullen D."/>
        </authorList>
    </citation>
    <scope>NUCLEOTIDE SEQUENCE [LARGE SCALE GENOMIC DNA]</scope>
    <source>
        <strain evidence="5 6">11061_1 CR5-6</strain>
    </source>
</reference>
<feature type="signal peptide" evidence="3">
    <location>
        <begin position="1"/>
        <end position="18"/>
    </location>
</feature>
<dbReference type="HOGENOM" id="CLU_016972_2_1_1"/>
<dbReference type="Proteomes" id="UP000053257">
    <property type="component" value="Unassembled WGS sequence"/>
</dbReference>
<name>A0A0C3S7N6_PHLG1</name>
<keyword evidence="5" id="KW-0378">Hydrolase</keyword>
<dbReference type="STRING" id="745531.A0A0C3S7N6"/>
<dbReference type="PROSITE" id="PS51762">
    <property type="entry name" value="GH16_2"/>
    <property type="match status" value="1"/>
</dbReference>
<keyword evidence="2" id="KW-1133">Transmembrane helix</keyword>
<keyword evidence="2" id="KW-0472">Membrane</keyword>
<dbReference type="AlphaFoldDB" id="A0A0C3S7N6"/>
<evidence type="ECO:0000256" key="3">
    <source>
        <dbReference type="SAM" id="SignalP"/>
    </source>
</evidence>
<dbReference type="PANTHER" id="PTHR10963:SF24">
    <property type="entry name" value="GLYCOSIDASE C21B10.07-RELATED"/>
    <property type="match status" value="1"/>
</dbReference>
<evidence type="ECO:0000256" key="1">
    <source>
        <dbReference type="SAM" id="MobiDB-lite"/>
    </source>
</evidence>
<accession>A0A0C3S7N6</accession>
<feature type="region of interest" description="Disordered" evidence="1">
    <location>
        <begin position="324"/>
        <end position="366"/>
    </location>
</feature>
<dbReference type="InterPro" id="IPR050546">
    <property type="entry name" value="Glycosyl_Hydrlase_16"/>
</dbReference>
<feature type="compositionally biased region" description="Low complexity" evidence="1">
    <location>
        <begin position="324"/>
        <end position="359"/>
    </location>
</feature>
<evidence type="ECO:0000256" key="2">
    <source>
        <dbReference type="SAM" id="Phobius"/>
    </source>
</evidence>
<evidence type="ECO:0000259" key="4">
    <source>
        <dbReference type="PROSITE" id="PS51762"/>
    </source>
</evidence>
<sequence length="396" mass="40884">MKAATLASVVSLASAAIAAQLNLIKEYAGSSFFDDWDFYGHWDDLNNGNIIYVNQSDSASLAYVTPSGNAVIKIDNTTTVPNNDPRNSVRITTKDFFEIGTIWIMDVVHAPYGCSVWPSIWTKGTLWPEEGEIDIIEGVNLMTYNQMALHTGVDCTMPLDNTDQTGTALLSNCNTTSGCTVKENTPNNYGAAFAQNGGGVWALQFDVSGIFIWFWQRGNVPASVTAAITSLDADTSSWGKPSASWASSSSCNIAQHFQAQQMVMDITACGDWAGVPSIYGSTCGNTTTNACYLNNVVGNGANYDTAYFEVASIRAFSANAATSNATSSGSAGPAATSSGASSGASTATSTVTTTPAAGTGSTGASGGTGSGAAALVTPVSLGVAVGLVSLLSLLML</sequence>
<dbReference type="CDD" id="cd02181">
    <property type="entry name" value="GH16_fungal_Lam16A_glucanase"/>
    <property type="match status" value="1"/>
</dbReference>
<proteinExistence type="predicted"/>
<dbReference type="SUPFAM" id="SSF49899">
    <property type="entry name" value="Concanavalin A-like lectins/glucanases"/>
    <property type="match status" value="1"/>
</dbReference>
<feature type="domain" description="GH16" evidence="4">
    <location>
        <begin position="25"/>
        <end position="281"/>
    </location>
</feature>
<organism evidence="5 6">
    <name type="scientific">Phlebiopsis gigantea (strain 11061_1 CR5-6)</name>
    <name type="common">White-rot fungus</name>
    <name type="synonym">Peniophora gigantea</name>
    <dbReference type="NCBI Taxonomy" id="745531"/>
    <lineage>
        <taxon>Eukaryota</taxon>
        <taxon>Fungi</taxon>
        <taxon>Dikarya</taxon>
        <taxon>Basidiomycota</taxon>
        <taxon>Agaricomycotina</taxon>
        <taxon>Agaricomycetes</taxon>
        <taxon>Polyporales</taxon>
        <taxon>Phanerochaetaceae</taxon>
        <taxon>Phlebiopsis</taxon>
    </lineage>
</organism>
<gene>
    <name evidence="5" type="ORF">PHLGIDRAFT_442754</name>
</gene>
<keyword evidence="3" id="KW-0732">Signal</keyword>
<dbReference type="EMBL" id="KN840508">
    <property type="protein sequence ID" value="KIP06882.1"/>
    <property type="molecule type" value="Genomic_DNA"/>
</dbReference>
<dbReference type="GO" id="GO:0004553">
    <property type="term" value="F:hydrolase activity, hydrolyzing O-glycosyl compounds"/>
    <property type="evidence" value="ECO:0007669"/>
    <property type="project" value="InterPro"/>
</dbReference>
<keyword evidence="2" id="KW-0812">Transmembrane</keyword>
<dbReference type="Gene3D" id="2.60.120.200">
    <property type="match status" value="1"/>
</dbReference>
<dbReference type="GO" id="GO:0009251">
    <property type="term" value="P:glucan catabolic process"/>
    <property type="evidence" value="ECO:0007669"/>
    <property type="project" value="TreeGrafter"/>
</dbReference>
<evidence type="ECO:0000313" key="5">
    <source>
        <dbReference type="EMBL" id="KIP06882.1"/>
    </source>
</evidence>
<dbReference type="OrthoDB" id="192832at2759"/>
<dbReference type="PANTHER" id="PTHR10963">
    <property type="entry name" value="GLYCOSYL HYDROLASE-RELATED"/>
    <property type="match status" value="1"/>
</dbReference>
<dbReference type="InterPro" id="IPR000757">
    <property type="entry name" value="Beta-glucanase-like"/>
</dbReference>
<keyword evidence="6" id="KW-1185">Reference proteome</keyword>
<dbReference type="InterPro" id="IPR013320">
    <property type="entry name" value="ConA-like_dom_sf"/>
</dbReference>
<dbReference type="Pfam" id="PF26113">
    <property type="entry name" value="GH16_XgeA"/>
    <property type="match status" value="1"/>
</dbReference>
<evidence type="ECO:0000313" key="6">
    <source>
        <dbReference type="Proteomes" id="UP000053257"/>
    </source>
</evidence>
<protein>
    <submittedName>
        <fullName evidence="5">Glycoside hydrolase family 16 protein</fullName>
    </submittedName>
</protein>